<dbReference type="GO" id="GO:0005737">
    <property type="term" value="C:cytoplasm"/>
    <property type="evidence" value="ECO:0007669"/>
    <property type="project" value="UniProtKB-SubCell"/>
</dbReference>
<comment type="subcellular location">
    <subcellularLocation>
        <location evidence="6">Cytoplasm</location>
    </subcellularLocation>
</comment>
<evidence type="ECO:0000256" key="5">
    <source>
        <dbReference type="ARBA" id="ARBA00022691"/>
    </source>
</evidence>
<dbReference type="Pfam" id="PF01795">
    <property type="entry name" value="Methyltransf_5"/>
    <property type="match status" value="1"/>
</dbReference>
<evidence type="ECO:0000256" key="3">
    <source>
        <dbReference type="ARBA" id="ARBA00022603"/>
    </source>
</evidence>
<dbReference type="PIRSF" id="PIRSF004486">
    <property type="entry name" value="MraW"/>
    <property type="match status" value="1"/>
</dbReference>
<feature type="binding site" evidence="6">
    <location>
        <position position="125"/>
    </location>
    <ligand>
        <name>S-adenosyl-L-methionine</name>
        <dbReference type="ChEBI" id="CHEBI:59789"/>
    </ligand>
</feature>
<reference evidence="7 8" key="1">
    <citation type="submission" date="2015-01" db="EMBL/GenBank/DDBJ databases">
        <title>Draft genome of the acidophilic iron oxidizer Acidithrix ferrooxidans strain Py-F3.</title>
        <authorList>
            <person name="Poehlein A."/>
            <person name="Eisen S."/>
            <person name="Schloemann M."/>
            <person name="Johnson B.D."/>
            <person name="Daniel R."/>
            <person name="Muehling M."/>
        </authorList>
    </citation>
    <scope>NUCLEOTIDE SEQUENCE [LARGE SCALE GENOMIC DNA]</scope>
    <source>
        <strain evidence="7 8">Py-F3</strain>
    </source>
</reference>
<dbReference type="InterPro" id="IPR002903">
    <property type="entry name" value="RsmH"/>
</dbReference>
<dbReference type="PATRIC" id="fig|1280514.3.peg.100"/>
<feature type="binding site" evidence="6">
    <location>
        <position position="118"/>
    </location>
    <ligand>
        <name>S-adenosyl-L-methionine</name>
        <dbReference type="ChEBI" id="CHEBI:59789"/>
    </ligand>
</feature>
<evidence type="ECO:0000256" key="2">
    <source>
        <dbReference type="ARBA" id="ARBA00022552"/>
    </source>
</evidence>
<organism evidence="7 8">
    <name type="scientific">Acidithrix ferrooxidans</name>
    <dbReference type="NCBI Taxonomy" id="1280514"/>
    <lineage>
        <taxon>Bacteria</taxon>
        <taxon>Bacillati</taxon>
        <taxon>Actinomycetota</taxon>
        <taxon>Acidimicrobiia</taxon>
        <taxon>Acidimicrobiales</taxon>
        <taxon>Acidimicrobiaceae</taxon>
        <taxon>Acidithrix</taxon>
    </lineage>
</organism>
<keyword evidence="4 6" id="KW-0808">Transferase</keyword>
<keyword evidence="2 6" id="KW-0698">rRNA processing</keyword>
<dbReference type="PANTHER" id="PTHR11265:SF0">
    <property type="entry name" value="12S RRNA N4-METHYLCYTIDINE METHYLTRANSFERASE"/>
    <property type="match status" value="1"/>
</dbReference>
<dbReference type="PANTHER" id="PTHR11265">
    <property type="entry name" value="S-ADENOSYL-METHYLTRANSFERASE MRAW"/>
    <property type="match status" value="1"/>
</dbReference>
<dbReference type="Gene3D" id="3.40.50.150">
    <property type="entry name" value="Vaccinia Virus protein VP39"/>
    <property type="match status" value="1"/>
</dbReference>
<dbReference type="EMBL" id="JXYS01000001">
    <property type="protein sequence ID" value="KJF19037.1"/>
    <property type="molecule type" value="Genomic_DNA"/>
</dbReference>
<dbReference type="RefSeq" id="WP_052603913.1">
    <property type="nucleotide sequence ID" value="NZ_JXYS01000001.1"/>
</dbReference>
<sequence length="339" mass="36915">MQHPNFEFAPGEFSSSYHAPVMWREVVEIFGDLGGTVLDGTLGGGGHSHSILANLAAMRVIGIDRDQDAIDFSIARLSAFEGRFLSFKAPFSKLADLLRGAEAESFMAESPLVGGLFDFGVSSHQFDSAERGFSLRLDGALDMRMDRDSQLDAIGVLSNISENQLADAIRANGEGRYAKALARAIKMEIRAGLSSTFELSELIDRVLPKGYTKGRRDSQARVFQAIRVLVNVEMEELSSLLENIPEVFPVGSHVVFISYHSGEDAKVKSFISLMLKGDCHCLAQLGCVCGAVARARSIVRLATAKEDEVAINPRSRSAKMRAIEFIEPIAISTIKGRSK</sequence>
<evidence type="ECO:0000256" key="6">
    <source>
        <dbReference type="HAMAP-Rule" id="MF_01007"/>
    </source>
</evidence>
<dbReference type="Proteomes" id="UP000032360">
    <property type="component" value="Unassembled WGS sequence"/>
</dbReference>
<dbReference type="NCBIfam" id="TIGR00006">
    <property type="entry name" value="16S rRNA (cytosine(1402)-N(4))-methyltransferase RsmH"/>
    <property type="match status" value="1"/>
</dbReference>
<evidence type="ECO:0000313" key="8">
    <source>
        <dbReference type="Proteomes" id="UP000032360"/>
    </source>
</evidence>
<gene>
    <name evidence="6 7" type="primary">rsmH</name>
    <name evidence="7" type="ORF">AXFE_00740</name>
</gene>
<name>A0A0D8HMQ2_9ACTN</name>
<evidence type="ECO:0000256" key="4">
    <source>
        <dbReference type="ARBA" id="ARBA00022679"/>
    </source>
</evidence>
<keyword evidence="5 6" id="KW-0949">S-adenosyl-L-methionine</keyword>
<keyword evidence="6" id="KW-0963">Cytoplasm</keyword>
<dbReference type="AlphaFoldDB" id="A0A0D8HMQ2"/>
<dbReference type="InterPro" id="IPR029063">
    <property type="entry name" value="SAM-dependent_MTases_sf"/>
</dbReference>
<dbReference type="EC" id="2.1.1.199" evidence="6"/>
<feature type="binding site" evidence="6">
    <location>
        <position position="64"/>
    </location>
    <ligand>
        <name>S-adenosyl-L-methionine</name>
        <dbReference type="ChEBI" id="CHEBI:59789"/>
    </ligand>
</feature>
<dbReference type="GO" id="GO:0071424">
    <property type="term" value="F:rRNA (cytosine-N4-)-methyltransferase activity"/>
    <property type="evidence" value="ECO:0007669"/>
    <property type="project" value="UniProtKB-UniRule"/>
</dbReference>
<dbReference type="Gene3D" id="1.10.150.170">
    <property type="entry name" value="Putative methyltransferase TM0872, insert domain"/>
    <property type="match status" value="1"/>
</dbReference>
<keyword evidence="3 6" id="KW-0489">Methyltransferase</keyword>
<feature type="binding site" evidence="6">
    <location>
        <begin position="45"/>
        <end position="47"/>
    </location>
    <ligand>
        <name>S-adenosyl-L-methionine</name>
        <dbReference type="ChEBI" id="CHEBI:59789"/>
    </ligand>
</feature>
<dbReference type="STRING" id="1280514.AXFE_00740"/>
<comment type="catalytic activity">
    <reaction evidence="6">
        <text>cytidine(1402) in 16S rRNA + S-adenosyl-L-methionine = N(4)-methylcytidine(1402) in 16S rRNA + S-adenosyl-L-homocysteine + H(+)</text>
        <dbReference type="Rhea" id="RHEA:42928"/>
        <dbReference type="Rhea" id="RHEA-COMP:10286"/>
        <dbReference type="Rhea" id="RHEA-COMP:10287"/>
        <dbReference type="ChEBI" id="CHEBI:15378"/>
        <dbReference type="ChEBI" id="CHEBI:57856"/>
        <dbReference type="ChEBI" id="CHEBI:59789"/>
        <dbReference type="ChEBI" id="CHEBI:74506"/>
        <dbReference type="ChEBI" id="CHEBI:82748"/>
        <dbReference type="EC" id="2.1.1.199"/>
    </reaction>
</comment>
<dbReference type="GO" id="GO:0070475">
    <property type="term" value="P:rRNA base methylation"/>
    <property type="evidence" value="ECO:0007669"/>
    <property type="project" value="UniProtKB-UniRule"/>
</dbReference>
<keyword evidence="8" id="KW-1185">Reference proteome</keyword>
<protein>
    <recommendedName>
        <fullName evidence="6">Ribosomal RNA small subunit methyltransferase H</fullName>
        <ecNumber evidence="6">2.1.1.199</ecNumber>
    </recommendedName>
    <alternativeName>
        <fullName evidence="6">16S rRNA m(4)C1402 methyltransferase</fullName>
    </alternativeName>
    <alternativeName>
        <fullName evidence="6">rRNA (cytosine-N(4)-)-methyltransferase RsmH</fullName>
    </alternativeName>
</protein>
<proteinExistence type="inferred from homology"/>
<evidence type="ECO:0000313" key="7">
    <source>
        <dbReference type="EMBL" id="KJF19037.1"/>
    </source>
</evidence>
<dbReference type="HAMAP" id="MF_01007">
    <property type="entry name" value="16SrRNA_methyltr_H"/>
    <property type="match status" value="1"/>
</dbReference>
<comment type="function">
    <text evidence="6">Specifically methylates the N4 position of cytidine in position 1402 (C1402) of 16S rRNA.</text>
</comment>
<comment type="caution">
    <text evidence="7">The sequence shown here is derived from an EMBL/GenBank/DDBJ whole genome shotgun (WGS) entry which is preliminary data.</text>
</comment>
<comment type="similarity">
    <text evidence="1 6">Belongs to the methyltransferase superfamily. RsmH family.</text>
</comment>
<dbReference type="SUPFAM" id="SSF81799">
    <property type="entry name" value="Putative methyltransferase TM0872, insert domain"/>
    <property type="match status" value="1"/>
</dbReference>
<dbReference type="OrthoDB" id="9806637at2"/>
<evidence type="ECO:0000256" key="1">
    <source>
        <dbReference type="ARBA" id="ARBA00010396"/>
    </source>
</evidence>
<feature type="binding site" evidence="6">
    <location>
        <position position="91"/>
    </location>
    <ligand>
        <name>S-adenosyl-L-methionine</name>
        <dbReference type="ChEBI" id="CHEBI:59789"/>
    </ligand>
</feature>
<dbReference type="InterPro" id="IPR023397">
    <property type="entry name" value="SAM-dep_MeTrfase_MraW_recog"/>
</dbReference>
<accession>A0A0D8HMQ2</accession>
<dbReference type="SUPFAM" id="SSF53335">
    <property type="entry name" value="S-adenosyl-L-methionine-dependent methyltransferases"/>
    <property type="match status" value="1"/>
</dbReference>